<dbReference type="Pfam" id="PF12771">
    <property type="entry name" value="SusD-like_2"/>
    <property type="match status" value="1"/>
</dbReference>
<protein>
    <recommendedName>
        <fullName evidence="3">SusD/RagB family nutrient-binding outer membrane lipoprotein</fullName>
    </recommendedName>
</protein>
<dbReference type="EMBL" id="MBUA01000028">
    <property type="protein sequence ID" value="MBC6492515.1"/>
    <property type="molecule type" value="Genomic_DNA"/>
</dbReference>
<evidence type="ECO:0000313" key="1">
    <source>
        <dbReference type="EMBL" id="MBC6492515.1"/>
    </source>
</evidence>
<gene>
    <name evidence="1" type="ORF">BC349_15750</name>
</gene>
<sequence>MKNFLNKTIFTVAAAVALTSTGCDKIKDFGDTDVDPTGTTVPVTAALFTRAVAEMGGKEGGLAISMYTRPGYYAQYFSETQYPGASLYDVPQLEFGQNYSGFLNDLQNIINQNTNDATKEAVTVSGSNANQISTARILKAYAFWTLTDRWGDIPYSEALSGNPLPKYDTQESIYADLLKELKEAVDGFDGGLGMKGDAIYNGNTAKWQKFGNSLRMQIALRMSKVYPNAGGLAATEFSAALNHPAGHIAVNSDNAKIDFPGGSYQNPWYSTYVASPRFDDAISSTIVDVLNDFQDPRVQRYGTMDAGFPYGLDRAHAVLVPAGSFGFILDGVNMKEDEDVVILNAATVLFARAEAAERGWTSENAANLYNQAVATSFAQWGFADASSYLLQNGVAYGAADHLKKIGIQKWLAMYPDGMQAWAEWRRTGFPELTPSEYALSASKGNIPRRFVYGTGEYGTNNENVKEAAARLSGGDDQNSRMWWDK</sequence>
<evidence type="ECO:0008006" key="3">
    <source>
        <dbReference type="Google" id="ProtNLM"/>
    </source>
</evidence>
<dbReference type="InterPro" id="IPR041662">
    <property type="entry name" value="SusD-like_2"/>
</dbReference>
<comment type="caution">
    <text evidence="1">The sequence shown here is derived from an EMBL/GenBank/DDBJ whole genome shotgun (WGS) entry which is preliminary data.</text>
</comment>
<evidence type="ECO:0000313" key="2">
    <source>
        <dbReference type="Proteomes" id="UP000765802"/>
    </source>
</evidence>
<keyword evidence="2" id="KW-1185">Reference proteome</keyword>
<dbReference type="SUPFAM" id="SSF48452">
    <property type="entry name" value="TPR-like"/>
    <property type="match status" value="1"/>
</dbReference>
<accession>A0ABR7MBV0</accession>
<dbReference type="InterPro" id="IPR011990">
    <property type="entry name" value="TPR-like_helical_dom_sf"/>
</dbReference>
<name>A0ABR7MBV0_9BACT</name>
<dbReference type="Proteomes" id="UP000765802">
    <property type="component" value="Unassembled WGS sequence"/>
</dbReference>
<reference evidence="1 2" key="1">
    <citation type="submission" date="2016-07" db="EMBL/GenBank/DDBJ databases">
        <title>Genome analysis of Flavihumibacter stibioxidans YS-17.</title>
        <authorList>
            <person name="Shi K."/>
            <person name="Han Y."/>
            <person name="Wang G."/>
        </authorList>
    </citation>
    <scope>NUCLEOTIDE SEQUENCE [LARGE SCALE GENOMIC DNA]</scope>
    <source>
        <strain evidence="1 2">YS-17</strain>
    </source>
</reference>
<organism evidence="1 2">
    <name type="scientific">Flavihumibacter stibioxidans</name>
    <dbReference type="NCBI Taxonomy" id="1834163"/>
    <lineage>
        <taxon>Bacteria</taxon>
        <taxon>Pseudomonadati</taxon>
        <taxon>Bacteroidota</taxon>
        <taxon>Chitinophagia</taxon>
        <taxon>Chitinophagales</taxon>
        <taxon>Chitinophagaceae</taxon>
        <taxon>Flavihumibacter</taxon>
    </lineage>
</organism>
<dbReference type="Gene3D" id="1.25.40.390">
    <property type="match status" value="1"/>
</dbReference>
<dbReference type="RefSeq" id="WP_187257835.1">
    <property type="nucleotide sequence ID" value="NZ_JBHULF010000020.1"/>
</dbReference>
<proteinExistence type="predicted"/>
<dbReference type="PROSITE" id="PS51257">
    <property type="entry name" value="PROKAR_LIPOPROTEIN"/>
    <property type="match status" value="1"/>
</dbReference>